<proteinExistence type="predicted"/>
<dbReference type="InterPro" id="IPR021686">
    <property type="entry name" value="DUF3268"/>
</dbReference>
<dbReference type="EMBL" id="LR798286">
    <property type="protein sequence ID" value="CAB5220755.1"/>
    <property type="molecule type" value="Genomic_DNA"/>
</dbReference>
<reference evidence="1" key="1">
    <citation type="submission" date="2020-05" db="EMBL/GenBank/DDBJ databases">
        <authorList>
            <person name="Chiriac C."/>
            <person name="Salcher M."/>
            <person name="Ghai R."/>
            <person name="Kavagutti S V."/>
        </authorList>
    </citation>
    <scope>NUCLEOTIDE SEQUENCE</scope>
</reference>
<name>A0A6J7WV92_9CAUD</name>
<dbReference type="Pfam" id="PF11672">
    <property type="entry name" value="DUF3268"/>
    <property type="match status" value="1"/>
</dbReference>
<evidence type="ECO:0000313" key="1">
    <source>
        <dbReference type="EMBL" id="CAB5220755.1"/>
    </source>
</evidence>
<protein>
    <submittedName>
        <fullName evidence="1">Protein of unkown function DUF3268</fullName>
    </submittedName>
</protein>
<sequence>MTTCPYCNQPAALVTGAVIYPHRTDLHHKMFWQCKPCKAFVGCHDKGVGQGDGTKPLGRLANAELRQWKQRAHAAFDPVWKARHMRRRDAYSWLAGQLGIKAEDCHIGMFDVGQCRAVVEAVETWRLAA</sequence>
<accession>A0A6J7WV92</accession>
<organism evidence="1">
    <name type="scientific">uncultured Caudovirales phage</name>
    <dbReference type="NCBI Taxonomy" id="2100421"/>
    <lineage>
        <taxon>Viruses</taxon>
        <taxon>Duplodnaviria</taxon>
        <taxon>Heunggongvirae</taxon>
        <taxon>Uroviricota</taxon>
        <taxon>Caudoviricetes</taxon>
        <taxon>Peduoviridae</taxon>
        <taxon>Maltschvirus</taxon>
        <taxon>Maltschvirus maltsch</taxon>
    </lineage>
</organism>
<gene>
    <name evidence="1" type="ORF">UFOVP241_27</name>
</gene>